<dbReference type="Proteomes" id="UP000265715">
    <property type="component" value="Unassembled WGS sequence"/>
</dbReference>
<dbReference type="EMBL" id="QXDL01000119">
    <property type="protein sequence ID" value="RIH82478.1"/>
    <property type="molecule type" value="Genomic_DNA"/>
</dbReference>
<organism evidence="1 2">
    <name type="scientific">Calidithermus terrae</name>
    <dbReference type="NCBI Taxonomy" id="1408545"/>
    <lineage>
        <taxon>Bacteria</taxon>
        <taxon>Thermotogati</taxon>
        <taxon>Deinococcota</taxon>
        <taxon>Deinococci</taxon>
        <taxon>Thermales</taxon>
        <taxon>Thermaceae</taxon>
        <taxon>Calidithermus</taxon>
    </lineage>
</organism>
<comment type="caution">
    <text evidence="1">The sequence shown here is derived from an EMBL/GenBank/DDBJ whole genome shotgun (WGS) entry which is preliminary data.</text>
</comment>
<evidence type="ECO:0000313" key="1">
    <source>
        <dbReference type="EMBL" id="RIH82478.1"/>
    </source>
</evidence>
<dbReference type="SUPFAM" id="SSF57850">
    <property type="entry name" value="RING/U-box"/>
    <property type="match status" value="1"/>
</dbReference>
<proteinExistence type="predicted"/>
<protein>
    <submittedName>
        <fullName evidence="1">Lysine biosynthesis protein LysW</fullName>
    </submittedName>
</protein>
<dbReference type="Gene3D" id="2.20.28.160">
    <property type="match status" value="1"/>
</dbReference>
<dbReference type="RefSeq" id="WP_027891236.1">
    <property type="nucleotide sequence ID" value="NZ_QXDL01000119.1"/>
</dbReference>
<accession>A0A399EEX5</accession>
<dbReference type="OrthoDB" id="26133at2"/>
<dbReference type="AlphaFoldDB" id="A0A399EEX5"/>
<reference evidence="1 2" key="1">
    <citation type="submission" date="2018-08" db="EMBL/GenBank/DDBJ databases">
        <title>Meiothermus terrae DSM 26712 genome sequencing project.</title>
        <authorList>
            <person name="Da Costa M.S."/>
            <person name="Albuquerque L."/>
            <person name="Raposo P."/>
            <person name="Froufe H.J.C."/>
            <person name="Barroso C.S."/>
            <person name="Egas C."/>
        </authorList>
    </citation>
    <scope>NUCLEOTIDE SEQUENCE [LARGE SCALE GENOMIC DNA]</scope>
    <source>
        <strain evidence="1 2">DSM 26712</strain>
    </source>
</reference>
<evidence type="ECO:0000313" key="2">
    <source>
        <dbReference type="Proteomes" id="UP000265715"/>
    </source>
</evidence>
<dbReference type="Gene3D" id="2.20.28.30">
    <property type="entry name" value="RNA polymerase ii, chain L"/>
    <property type="match status" value="1"/>
</dbReference>
<keyword evidence="2" id="KW-1185">Reference proteome</keyword>
<sequence length="102" mass="11258">MDEIEIVCPACNDPLYIPAEEYDELVEGDVMECENCGAALEFLSLEPLEVVVVEGGEDAFFVDCPRCGTPIEVEEEGEPVTCPECGYAFTPDWSEVEEEEEA</sequence>
<gene>
    <name evidence="1" type="ORF">Mterra_02641</name>
</gene>
<name>A0A399EEX5_9DEIN</name>